<feature type="domain" description="Glycine transporter" evidence="8">
    <location>
        <begin position="7"/>
        <end position="79"/>
    </location>
</feature>
<evidence type="ECO:0000313" key="10">
    <source>
        <dbReference type="Proteomes" id="UP000219331"/>
    </source>
</evidence>
<feature type="transmembrane region" description="Helical" evidence="7">
    <location>
        <begin position="149"/>
        <end position="167"/>
    </location>
</feature>
<reference evidence="9 10" key="1">
    <citation type="submission" date="2017-08" db="EMBL/GenBank/DDBJ databases">
        <authorList>
            <person name="de Groot N.N."/>
        </authorList>
    </citation>
    <scope>NUCLEOTIDE SEQUENCE [LARGE SCALE GENOMIC DNA]</scope>
    <source>
        <strain evidence="9 10">USBA 352</strain>
    </source>
</reference>
<dbReference type="EMBL" id="OBML01000010">
    <property type="protein sequence ID" value="SOC20361.1"/>
    <property type="molecule type" value="Genomic_DNA"/>
</dbReference>
<dbReference type="InterPro" id="IPR005115">
    <property type="entry name" value="Gly_transporter"/>
</dbReference>
<feature type="transmembrane region" description="Helical" evidence="7">
    <location>
        <begin position="64"/>
        <end position="83"/>
    </location>
</feature>
<feature type="transmembrane region" description="Helical" evidence="7">
    <location>
        <begin position="6"/>
        <end position="24"/>
    </location>
</feature>
<dbReference type="Proteomes" id="UP000219331">
    <property type="component" value="Unassembled WGS sequence"/>
</dbReference>
<dbReference type="Pfam" id="PF03458">
    <property type="entry name" value="Gly_transporter"/>
    <property type="match status" value="2"/>
</dbReference>
<comment type="subcellular location">
    <subcellularLocation>
        <location evidence="1">Cell membrane</location>
        <topology evidence="1">Multi-pass membrane protein</topology>
    </subcellularLocation>
</comment>
<evidence type="ECO:0000256" key="5">
    <source>
        <dbReference type="ARBA" id="ARBA00022989"/>
    </source>
</evidence>
<dbReference type="OrthoDB" id="9791874at2"/>
<protein>
    <submittedName>
        <fullName evidence="9">Uncharacterized membrane protein YeiH</fullName>
    </submittedName>
</protein>
<keyword evidence="3" id="KW-1003">Cell membrane</keyword>
<evidence type="ECO:0000313" key="9">
    <source>
        <dbReference type="EMBL" id="SOC20361.1"/>
    </source>
</evidence>
<organism evidence="9 10">
    <name type="scientific">Stappia indica</name>
    <dbReference type="NCBI Taxonomy" id="538381"/>
    <lineage>
        <taxon>Bacteria</taxon>
        <taxon>Pseudomonadati</taxon>
        <taxon>Pseudomonadota</taxon>
        <taxon>Alphaproteobacteria</taxon>
        <taxon>Hyphomicrobiales</taxon>
        <taxon>Stappiaceae</taxon>
        <taxon>Stappia</taxon>
    </lineage>
</organism>
<feature type="transmembrane region" description="Helical" evidence="7">
    <location>
        <begin position="118"/>
        <end position="137"/>
    </location>
</feature>
<dbReference type="GO" id="GO:0005886">
    <property type="term" value="C:plasma membrane"/>
    <property type="evidence" value="ECO:0007669"/>
    <property type="project" value="UniProtKB-SubCell"/>
</dbReference>
<keyword evidence="4 7" id="KW-0812">Transmembrane</keyword>
<evidence type="ECO:0000256" key="2">
    <source>
        <dbReference type="ARBA" id="ARBA00008193"/>
    </source>
</evidence>
<feature type="transmembrane region" description="Helical" evidence="7">
    <location>
        <begin position="31"/>
        <end position="52"/>
    </location>
</feature>
<keyword evidence="6 7" id="KW-0472">Membrane</keyword>
<accession>A0A285TIR4</accession>
<proteinExistence type="inferred from homology"/>
<sequence>MATMLQILDFLGVAVFAVTGAIVASRLRLDCLAFVFFAVFTGVGGGTLRDLLLDAPVFWVENEIYLVVCIAIGALMWFATPLVERMSKPLRWADAMGLAAYSVMGAAKTLALGHPPTVAVLMGVATATFGGIIRDTIADQPSALVKPELYLTPAFVGAGVYVGLFTFGGVPAWPAAMAGAAAALVLRGGAIIRGWNLPAYTPPPDTPPSDKP</sequence>
<feature type="domain" description="Glycine transporter" evidence="8">
    <location>
        <begin position="92"/>
        <end position="164"/>
    </location>
</feature>
<evidence type="ECO:0000259" key="8">
    <source>
        <dbReference type="Pfam" id="PF03458"/>
    </source>
</evidence>
<keyword evidence="5 7" id="KW-1133">Transmembrane helix</keyword>
<evidence type="ECO:0000256" key="1">
    <source>
        <dbReference type="ARBA" id="ARBA00004651"/>
    </source>
</evidence>
<dbReference type="PANTHER" id="PTHR30506">
    <property type="entry name" value="INNER MEMBRANE PROTEIN"/>
    <property type="match status" value="1"/>
</dbReference>
<dbReference type="STRING" id="538381.GCA_001696535_03847"/>
<evidence type="ECO:0000256" key="6">
    <source>
        <dbReference type="ARBA" id="ARBA00023136"/>
    </source>
</evidence>
<evidence type="ECO:0000256" key="4">
    <source>
        <dbReference type="ARBA" id="ARBA00022692"/>
    </source>
</evidence>
<gene>
    <name evidence="9" type="ORF">SAMN05421512_110208</name>
</gene>
<keyword evidence="10" id="KW-1185">Reference proteome</keyword>
<comment type="similarity">
    <text evidence="2">Belongs to the UPF0126 family.</text>
</comment>
<dbReference type="PANTHER" id="PTHR30506:SF3">
    <property type="entry name" value="UPF0126 INNER MEMBRANE PROTEIN YADS-RELATED"/>
    <property type="match status" value="1"/>
</dbReference>
<dbReference type="AlphaFoldDB" id="A0A285TIR4"/>
<evidence type="ECO:0000256" key="3">
    <source>
        <dbReference type="ARBA" id="ARBA00022475"/>
    </source>
</evidence>
<evidence type="ECO:0000256" key="7">
    <source>
        <dbReference type="SAM" id="Phobius"/>
    </source>
</evidence>
<dbReference type="RefSeq" id="WP_067223479.1">
    <property type="nucleotide sequence ID" value="NZ_MBQE01000005.1"/>
</dbReference>
<name>A0A285TIR4_9HYPH</name>